<feature type="domain" description="PAS" evidence="7">
    <location>
        <begin position="193"/>
        <end position="265"/>
    </location>
</feature>
<feature type="transmembrane region" description="Helical" evidence="6">
    <location>
        <begin position="134"/>
        <end position="152"/>
    </location>
</feature>
<accession>A0A1Y0D0H4</accession>
<evidence type="ECO:0000256" key="5">
    <source>
        <dbReference type="ARBA" id="ARBA00023136"/>
    </source>
</evidence>
<dbReference type="KEGG" id="ocm:CBP12_11020"/>
<dbReference type="SMART" id="SM00052">
    <property type="entry name" value="EAL"/>
    <property type="match status" value="1"/>
</dbReference>
<keyword evidence="12" id="KW-1185">Reference proteome</keyword>
<keyword evidence="2" id="KW-1003">Cell membrane</keyword>
<dbReference type="PROSITE" id="PS50887">
    <property type="entry name" value="GGDEF"/>
    <property type="match status" value="1"/>
</dbReference>
<feature type="domain" description="GGDEF" evidence="10">
    <location>
        <begin position="351"/>
        <end position="489"/>
    </location>
</feature>
<dbReference type="InterPro" id="IPR000160">
    <property type="entry name" value="GGDEF_dom"/>
</dbReference>
<dbReference type="Gene3D" id="3.30.70.270">
    <property type="match status" value="1"/>
</dbReference>
<evidence type="ECO:0000256" key="4">
    <source>
        <dbReference type="ARBA" id="ARBA00022989"/>
    </source>
</evidence>
<evidence type="ECO:0000259" key="8">
    <source>
        <dbReference type="PROSITE" id="PS50113"/>
    </source>
</evidence>
<dbReference type="InterPro" id="IPR035965">
    <property type="entry name" value="PAS-like_dom_sf"/>
</dbReference>
<evidence type="ECO:0008006" key="13">
    <source>
        <dbReference type="Google" id="ProtNLM"/>
    </source>
</evidence>
<dbReference type="NCBIfam" id="TIGR00229">
    <property type="entry name" value="sensory_box"/>
    <property type="match status" value="1"/>
</dbReference>
<dbReference type="InterPro" id="IPR011620">
    <property type="entry name" value="Sig_transdc_His_kinase_LytS_TM"/>
</dbReference>
<reference evidence="12" key="1">
    <citation type="submission" date="2017-05" db="EMBL/GenBank/DDBJ databases">
        <authorList>
            <person name="Sung H."/>
        </authorList>
    </citation>
    <scope>NUCLEOTIDE SEQUENCE [LARGE SCALE GENOMIC DNA]</scope>
    <source>
        <strain evidence="12">AMac2203</strain>
    </source>
</reference>
<dbReference type="CDD" id="cd00130">
    <property type="entry name" value="PAS"/>
    <property type="match status" value="1"/>
</dbReference>
<feature type="transmembrane region" description="Helical" evidence="6">
    <location>
        <begin position="69"/>
        <end position="96"/>
    </location>
</feature>
<dbReference type="InterPro" id="IPR035919">
    <property type="entry name" value="EAL_sf"/>
</dbReference>
<keyword evidence="5 6" id="KW-0472">Membrane</keyword>
<evidence type="ECO:0000259" key="9">
    <source>
        <dbReference type="PROSITE" id="PS50883"/>
    </source>
</evidence>
<comment type="subcellular location">
    <subcellularLocation>
        <location evidence="1">Cell membrane</location>
        <topology evidence="1">Multi-pass membrane protein</topology>
    </subcellularLocation>
</comment>
<evidence type="ECO:0000313" key="11">
    <source>
        <dbReference type="EMBL" id="ART80606.1"/>
    </source>
</evidence>
<dbReference type="AlphaFoldDB" id="A0A1Y0D0H4"/>
<dbReference type="SUPFAM" id="SSF141868">
    <property type="entry name" value="EAL domain-like"/>
    <property type="match status" value="1"/>
</dbReference>
<evidence type="ECO:0000259" key="7">
    <source>
        <dbReference type="PROSITE" id="PS50112"/>
    </source>
</evidence>
<dbReference type="SUPFAM" id="SSF55073">
    <property type="entry name" value="Nucleotide cyclase"/>
    <property type="match status" value="1"/>
</dbReference>
<gene>
    <name evidence="11" type="ORF">CBP12_11020</name>
</gene>
<dbReference type="PROSITE" id="PS50113">
    <property type="entry name" value="PAC"/>
    <property type="match status" value="1"/>
</dbReference>
<dbReference type="InterPro" id="IPR043128">
    <property type="entry name" value="Rev_trsase/Diguanyl_cyclase"/>
</dbReference>
<dbReference type="GO" id="GO:0000155">
    <property type="term" value="F:phosphorelay sensor kinase activity"/>
    <property type="evidence" value="ECO:0007669"/>
    <property type="project" value="InterPro"/>
</dbReference>
<dbReference type="PANTHER" id="PTHR44757">
    <property type="entry name" value="DIGUANYLATE CYCLASE DGCP"/>
    <property type="match status" value="1"/>
</dbReference>
<dbReference type="InterPro" id="IPR000700">
    <property type="entry name" value="PAS-assoc_C"/>
</dbReference>
<feature type="domain" description="PAC" evidence="8">
    <location>
        <begin position="267"/>
        <end position="319"/>
    </location>
</feature>
<dbReference type="CDD" id="cd01948">
    <property type="entry name" value="EAL"/>
    <property type="match status" value="1"/>
</dbReference>
<dbReference type="SUPFAM" id="SSF55785">
    <property type="entry name" value="PYP-like sensor domain (PAS domain)"/>
    <property type="match status" value="1"/>
</dbReference>
<dbReference type="CDD" id="cd01949">
    <property type="entry name" value="GGDEF"/>
    <property type="match status" value="1"/>
</dbReference>
<protein>
    <recommendedName>
        <fullName evidence="13">GGDEF domain-containing protein</fullName>
    </recommendedName>
</protein>
<dbReference type="InterPro" id="IPR001633">
    <property type="entry name" value="EAL_dom"/>
</dbReference>
<evidence type="ECO:0000259" key="10">
    <source>
        <dbReference type="PROSITE" id="PS50887"/>
    </source>
</evidence>
<proteinExistence type="predicted"/>
<dbReference type="Pfam" id="PF00563">
    <property type="entry name" value="EAL"/>
    <property type="match status" value="1"/>
</dbReference>
<feature type="domain" description="EAL" evidence="9">
    <location>
        <begin position="498"/>
        <end position="753"/>
    </location>
</feature>
<dbReference type="EMBL" id="CP021376">
    <property type="protein sequence ID" value="ART80606.1"/>
    <property type="molecule type" value="Genomic_DNA"/>
</dbReference>
<name>A0A1Y0D0H4_9GAMM</name>
<dbReference type="InterPro" id="IPR000014">
    <property type="entry name" value="PAS"/>
</dbReference>
<dbReference type="NCBIfam" id="TIGR00254">
    <property type="entry name" value="GGDEF"/>
    <property type="match status" value="1"/>
</dbReference>
<dbReference type="Pfam" id="PF00990">
    <property type="entry name" value="GGDEF"/>
    <property type="match status" value="1"/>
</dbReference>
<evidence type="ECO:0000256" key="1">
    <source>
        <dbReference type="ARBA" id="ARBA00004651"/>
    </source>
</evidence>
<feature type="transmembrane region" description="Helical" evidence="6">
    <location>
        <begin position="12"/>
        <end position="29"/>
    </location>
</feature>
<dbReference type="PROSITE" id="PS50112">
    <property type="entry name" value="PAS"/>
    <property type="match status" value="1"/>
</dbReference>
<dbReference type="InterPro" id="IPR001610">
    <property type="entry name" value="PAC"/>
</dbReference>
<dbReference type="Gene3D" id="3.30.450.20">
    <property type="entry name" value="PAS domain"/>
    <property type="match status" value="1"/>
</dbReference>
<dbReference type="PROSITE" id="PS50883">
    <property type="entry name" value="EAL"/>
    <property type="match status" value="1"/>
</dbReference>
<dbReference type="OrthoDB" id="9804951at2"/>
<dbReference type="RefSeq" id="WP_086964475.1">
    <property type="nucleotide sequence ID" value="NZ_CP021376.1"/>
</dbReference>
<evidence type="ECO:0000256" key="3">
    <source>
        <dbReference type="ARBA" id="ARBA00022692"/>
    </source>
</evidence>
<dbReference type="Gene3D" id="3.20.20.450">
    <property type="entry name" value="EAL domain"/>
    <property type="match status" value="1"/>
</dbReference>
<feature type="transmembrane region" description="Helical" evidence="6">
    <location>
        <begin position="102"/>
        <end position="122"/>
    </location>
</feature>
<evidence type="ECO:0000313" key="12">
    <source>
        <dbReference type="Proteomes" id="UP000243793"/>
    </source>
</evidence>
<dbReference type="SMART" id="SM00086">
    <property type="entry name" value="PAC"/>
    <property type="match status" value="1"/>
</dbReference>
<dbReference type="PANTHER" id="PTHR44757:SF2">
    <property type="entry name" value="BIOFILM ARCHITECTURE MAINTENANCE PROTEIN MBAA"/>
    <property type="match status" value="1"/>
</dbReference>
<dbReference type="GO" id="GO:0071555">
    <property type="term" value="P:cell wall organization"/>
    <property type="evidence" value="ECO:0007669"/>
    <property type="project" value="InterPro"/>
</dbReference>
<feature type="transmembrane region" description="Helical" evidence="6">
    <location>
        <begin position="41"/>
        <end position="57"/>
    </location>
</feature>
<dbReference type="Pfam" id="PF13426">
    <property type="entry name" value="PAS_9"/>
    <property type="match status" value="1"/>
</dbReference>
<evidence type="ECO:0000256" key="6">
    <source>
        <dbReference type="SAM" id="Phobius"/>
    </source>
</evidence>
<evidence type="ECO:0000256" key="2">
    <source>
        <dbReference type="ARBA" id="ARBA00022475"/>
    </source>
</evidence>
<organism evidence="11 12">
    <name type="scientific">Oceanisphaera avium</name>
    <dbReference type="NCBI Taxonomy" id="1903694"/>
    <lineage>
        <taxon>Bacteria</taxon>
        <taxon>Pseudomonadati</taxon>
        <taxon>Pseudomonadota</taxon>
        <taxon>Gammaproteobacteria</taxon>
        <taxon>Aeromonadales</taxon>
        <taxon>Aeromonadaceae</taxon>
        <taxon>Oceanisphaera</taxon>
    </lineage>
</organism>
<dbReference type="GO" id="GO:0005886">
    <property type="term" value="C:plasma membrane"/>
    <property type="evidence" value="ECO:0007669"/>
    <property type="project" value="UniProtKB-SubCell"/>
</dbReference>
<dbReference type="SMART" id="SM00267">
    <property type="entry name" value="GGDEF"/>
    <property type="match status" value="1"/>
</dbReference>
<sequence length="760" mass="84178">MLVIIHLLKHSILLLAMCWLLTLVARNWALNDKATKSINGTLFGLAAVAAMMTAIELESGWIFDARSVILSVAALMGGPLVAAISLIIAGCYRIWIGGAGQTGGVLVIVLSAGIGLAYYYLYRHAKVKKAWYSLLAFGFLVHLGVVGTYLLLPNPNLGPMAVTVGLPMLVVMPFATLALTWMLEEIKSRSHYERELLIAATAFEVQAGLIVTDEKIAILRVNPAFSEISGFHTAELIGKDTSFLRCEQQPSQVYEEIRTHLIETGRWQGEMQSRRKNGDSYPAWVGISVVRDQKGKVSNYVASVEDMTEFKATQAKLHGLTFSDSLTHLPNRSLLLKRMQHAIDGALYKGNYVALLLLDIDGFKSINDLHGRKVGDQMLCQLANRLNEAIYPGDTAARIGADQFVIMMENLSQHRQVAADRAEHYALRIKQNLEQVYSIDELALQRGISIGITLFNDANEQADTLLQEAEMALHQAKASFTQDIHFFDLAMQEAASARIRLEEDIQRGISAHEFIPHFQPQFNHTGKVIGAEALARWQHPEQGLLAPFAFIEVAEQAGLVDLIDLQMLEQACCQLAQWQAQPSSAELVLAVNLSARLLYQPHFVDTLQRFLTQTGADAHYLKLELTETMLLDDMEKAVIRMQALRVLGIRFSIDDFGTGYSSLSYLQKLPLSQLKIDQSFVRELTEEQTSSVAIIKAICALANSLQLAVIAEGVETQAQYQKLLGLGCQHFQGYLFARPMAINDFTALLEEQAAPLAVQI</sequence>
<keyword evidence="4 6" id="KW-1133">Transmembrane helix</keyword>
<dbReference type="Proteomes" id="UP000243793">
    <property type="component" value="Chromosome"/>
</dbReference>
<dbReference type="InterPro" id="IPR029787">
    <property type="entry name" value="Nucleotide_cyclase"/>
</dbReference>
<keyword evidence="3 6" id="KW-0812">Transmembrane</keyword>
<dbReference type="InterPro" id="IPR052155">
    <property type="entry name" value="Biofilm_reg_signaling"/>
</dbReference>
<dbReference type="Pfam" id="PF07694">
    <property type="entry name" value="5TM-5TMR_LYT"/>
    <property type="match status" value="1"/>
</dbReference>
<feature type="transmembrane region" description="Helical" evidence="6">
    <location>
        <begin position="164"/>
        <end position="183"/>
    </location>
</feature>